<protein>
    <submittedName>
        <fullName evidence="2">Protein preli-like</fullName>
    </submittedName>
</protein>
<dbReference type="AlphaFoldDB" id="A0A310SA73"/>
<dbReference type="InterPro" id="IPR006797">
    <property type="entry name" value="PRELI/MSF1_dom"/>
</dbReference>
<accession>A0A310SA73</accession>
<dbReference type="OrthoDB" id="341300at2759"/>
<feature type="domain" description="PRELI/MSF1" evidence="1">
    <location>
        <begin position="2"/>
        <end position="172"/>
    </location>
</feature>
<reference evidence="2 3" key="1">
    <citation type="submission" date="2015-07" db="EMBL/GenBank/DDBJ databases">
        <title>The genome of Eufriesea mexicana.</title>
        <authorList>
            <person name="Pan H."/>
            <person name="Kapheim K."/>
        </authorList>
    </citation>
    <scope>NUCLEOTIDE SEQUENCE [LARGE SCALE GENOMIC DNA]</scope>
    <source>
        <strain evidence="2">0111107269</strain>
        <tissue evidence="2">Whole body</tissue>
    </source>
</reference>
<proteinExistence type="predicted"/>
<sequence>MVKYYENSIIFQFNWTQVAYGFWQRYPNPNRQATHVLTEDTVSRKVKNGILYTTRLLTKTNRVPKWGERFINKNSVKIIEESMVDPKTKTLTTYTRNLGYTKVMSITEKVVYKVCEENPNWTVAKRSAWIDSQVFGFSRAIQAFGLDRFKKNCTSMYNGFNYVLAHMFPHTAQYMNPTLSQMGFAHLVDEGVGTKTSLAEDIQHSLQGKAEKVKDAAKKATDLAKKKAGTVYAAYQPEQS</sequence>
<evidence type="ECO:0000259" key="1">
    <source>
        <dbReference type="PROSITE" id="PS50904"/>
    </source>
</evidence>
<dbReference type="GO" id="GO:0005758">
    <property type="term" value="C:mitochondrial intermembrane space"/>
    <property type="evidence" value="ECO:0007669"/>
    <property type="project" value="InterPro"/>
</dbReference>
<dbReference type="Pfam" id="PF04707">
    <property type="entry name" value="PRELI"/>
    <property type="match status" value="1"/>
</dbReference>
<dbReference type="InterPro" id="IPR037365">
    <property type="entry name" value="Slowmo/Ups"/>
</dbReference>
<evidence type="ECO:0000313" key="3">
    <source>
        <dbReference type="Proteomes" id="UP000250275"/>
    </source>
</evidence>
<keyword evidence="3" id="KW-1185">Reference proteome</keyword>
<name>A0A310SA73_9HYME</name>
<evidence type="ECO:0000313" key="2">
    <source>
        <dbReference type="EMBL" id="OAD51931.1"/>
    </source>
</evidence>
<dbReference type="PANTHER" id="PTHR11158">
    <property type="entry name" value="MSF1/PX19 RELATED"/>
    <property type="match status" value="1"/>
</dbReference>
<gene>
    <name evidence="2" type="ORF">WN48_03847</name>
</gene>
<dbReference type="Proteomes" id="UP000250275">
    <property type="component" value="Unassembled WGS sequence"/>
</dbReference>
<dbReference type="PROSITE" id="PS50904">
    <property type="entry name" value="PRELI_MSF1"/>
    <property type="match status" value="1"/>
</dbReference>
<organism evidence="2 3">
    <name type="scientific">Eufriesea mexicana</name>
    <dbReference type="NCBI Taxonomy" id="516756"/>
    <lineage>
        <taxon>Eukaryota</taxon>
        <taxon>Metazoa</taxon>
        <taxon>Ecdysozoa</taxon>
        <taxon>Arthropoda</taxon>
        <taxon>Hexapoda</taxon>
        <taxon>Insecta</taxon>
        <taxon>Pterygota</taxon>
        <taxon>Neoptera</taxon>
        <taxon>Endopterygota</taxon>
        <taxon>Hymenoptera</taxon>
        <taxon>Apocrita</taxon>
        <taxon>Aculeata</taxon>
        <taxon>Apoidea</taxon>
        <taxon>Anthophila</taxon>
        <taxon>Apidae</taxon>
        <taxon>Eufriesea</taxon>
    </lineage>
</organism>
<dbReference type="EMBL" id="KQ780658">
    <property type="protein sequence ID" value="OAD51931.1"/>
    <property type="molecule type" value="Genomic_DNA"/>
</dbReference>